<dbReference type="GO" id="GO:0000012">
    <property type="term" value="P:single strand break repair"/>
    <property type="evidence" value="ECO:0000318"/>
    <property type="project" value="GO_Central"/>
</dbReference>
<dbReference type="InterPro" id="IPR036265">
    <property type="entry name" value="HIT-like_sf"/>
</dbReference>
<dbReference type="EnsemblMetazoa" id="HelroT62577">
    <property type="protein sequence ID" value="HelroP62577"/>
    <property type="gene ID" value="HelroG62577"/>
</dbReference>
<dbReference type="PANTHER" id="PTHR12486">
    <property type="entry name" value="APRATAXIN-RELATED"/>
    <property type="match status" value="1"/>
</dbReference>
<keyword evidence="8" id="KW-0539">Nucleus</keyword>
<dbReference type="EMBL" id="KB095811">
    <property type="protein sequence ID" value="ESO12979.1"/>
    <property type="molecule type" value="Genomic_DNA"/>
</dbReference>
<dbReference type="InterPro" id="IPR011146">
    <property type="entry name" value="HIT-like"/>
</dbReference>
<evidence type="ECO:0000313" key="12">
    <source>
        <dbReference type="EnsemblMetazoa" id="HelroP62577"/>
    </source>
</evidence>
<organism evidence="12 13">
    <name type="scientific">Helobdella robusta</name>
    <name type="common">Californian leech</name>
    <dbReference type="NCBI Taxonomy" id="6412"/>
    <lineage>
        <taxon>Eukaryota</taxon>
        <taxon>Metazoa</taxon>
        <taxon>Spiralia</taxon>
        <taxon>Lophotrochozoa</taxon>
        <taxon>Annelida</taxon>
        <taxon>Clitellata</taxon>
        <taxon>Hirudinea</taxon>
        <taxon>Rhynchobdellida</taxon>
        <taxon>Glossiphoniidae</taxon>
        <taxon>Helobdella</taxon>
    </lineage>
</organism>
<evidence type="ECO:0000256" key="3">
    <source>
        <dbReference type="ARBA" id="ARBA00022763"/>
    </source>
</evidence>
<dbReference type="eggNOG" id="KOG0562">
    <property type="taxonomic scope" value="Eukaryota"/>
</dbReference>
<comment type="subcellular location">
    <subcellularLocation>
        <location evidence="1">Nucleus</location>
    </subcellularLocation>
</comment>
<dbReference type="Gene3D" id="3.30.428.10">
    <property type="entry name" value="HIT-like"/>
    <property type="match status" value="1"/>
</dbReference>
<keyword evidence="3" id="KW-0227">DNA damage</keyword>
<dbReference type="STRING" id="6412.T1FX25"/>
<protein>
    <recommendedName>
        <fullName evidence="10">HIT domain-containing protein</fullName>
    </recommendedName>
</protein>
<dbReference type="RefSeq" id="XP_009009699.1">
    <property type="nucleotide sequence ID" value="XM_009011451.1"/>
</dbReference>
<keyword evidence="5" id="KW-0862">Zinc</keyword>
<dbReference type="GO" id="GO:0046872">
    <property type="term" value="F:metal ion binding"/>
    <property type="evidence" value="ECO:0007669"/>
    <property type="project" value="UniProtKB-KW"/>
</dbReference>
<dbReference type="HOGENOM" id="CLU_066882_3_0_1"/>
<feature type="domain" description="HIT" evidence="10">
    <location>
        <begin position="10"/>
        <end position="113"/>
    </location>
</feature>
<dbReference type="OrthoDB" id="3512845at2759"/>
<dbReference type="SUPFAM" id="SSF54197">
    <property type="entry name" value="HIT-like"/>
    <property type="match status" value="1"/>
</dbReference>
<dbReference type="PROSITE" id="PS51084">
    <property type="entry name" value="HIT_2"/>
    <property type="match status" value="1"/>
</dbReference>
<evidence type="ECO:0000256" key="8">
    <source>
        <dbReference type="ARBA" id="ARBA00023242"/>
    </source>
</evidence>
<reference evidence="11 13" key="2">
    <citation type="journal article" date="2013" name="Nature">
        <title>Insights into bilaterian evolution from three spiralian genomes.</title>
        <authorList>
            <person name="Simakov O."/>
            <person name="Marletaz F."/>
            <person name="Cho S.J."/>
            <person name="Edsinger-Gonzales E."/>
            <person name="Havlak P."/>
            <person name="Hellsten U."/>
            <person name="Kuo D.H."/>
            <person name="Larsson T."/>
            <person name="Lv J."/>
            <person name="Arendt D."/>
            <person name="Savage R."/>
            <person name="Osoegawa K."/>
            <person name="de Jong P."/>
            <person name="Grimwood J."/>
            <person name="Chapman J.A."/>
            <person name="Shapiro H."/>
            <person name="Aerts A."/>
            <person name="Otillar R.P."/>
            <person name="Terry A.Y."/>
            <person name="Boore J.L."/>
            <person name="Grigoriev I.V."/>
            <person name="Lindberg D.R."/>
            <person name="Seaver E.C."/>
            <person name="Weisblat D.A."/>
            <person name="Putnam N.H."/>
            <person name="Rokhsar D.S."/>
        </authorList>
    </citation>
    <scope>NUCLEOTIDE SEQUENCE</scope>
</reference>
<sequence>LEKQSTGFWSDGLKKAMNDPELKLFEDDHITIIKDKYPKAKHHYLVLPKDNIANLKALNSSHIPLLKHMHDKALDLCKNSESKWSFKFGYHAIPSMSHIHLHAISKDFNSTCLKTKKHWNSFNTEYFIESSDLIKKLEIEGSVSYDKAKYDVLLKSNLKCHLCSKELNTIPALKEHLLKHEPS</sequence>
<evidence type="ECO:0000256" key="7">
    <source>
        <dbReference type="ARBA" id="ARBA00023204"/>
    </source>
</evidence>
<dbReference type="OMA" id="CLKTKYH"/>
<accession>T1FX25</accession>
<dbReference type="GO" id="GO:0033699">
    <property type="term" value="F:DNA 5'-adenosine monophosphate hydrolase activity"/>
    <property type="evidence" value="ECO:0000318"/>
    <property type="project" value="GO_Central"/>
</dbReference>
<evidence type="ECO:0000256" key="1">
    <source>
        <dbReference type="ARBA" id="ARBA00004123"/>
    </source>
</evidence>
<dbReference type="GeneID" id="20213373"/>
<keyword evidence="4" id="KW-0378">Hydrolase</keyword>
<dbReference type="EMBL" id="AMQM01000275">
    <property type="status" value="NOT_ANNOTATED_CDS"/>
    <property type="molecule type" value="Genomic_DNA"/>
</dbReference>
<evidence type="ECO:0000256" key="2">
    <source>
        <dbReference type="ARBA" id="ARBA00022723"/>
    </source>
</evidence>
<dbReference type="Pfam" id="PF16278">
    <property type="entry name" value="zf-C2HE"/>
    <property type="match status" value="1"/>
</dbReference>
<evidence type="ECO:0000256" key="6">
    <source>
        <dbReference type="ARBA" id="ARBA00023125"/>
    </source>
</evidence>
<keyword evidence="7" id="KW-0234">DNA repair</keyword>
<dbReference type="Pfam" id="PF11969">
    <property type="entry name" value="DcpS_C"/>
    <property type="match status" value="1"/>
</dbReference>
<dbReference type="GO" id="GO:0030983">
    <property type="term" value="F:mismatched DNA binding"/>
    <property type="evidence" value="ECO:0000318"/>
    <property type="project" value="GO_Central"/>
</dbReference>
<evidence type="ECO:0000259" key="10">
    <source>
        <dbReference type="PROSITE" id="PS51084"/>
    </source>
</evidence>
<dbReference type="AlphaFoldDB" id="T1FX25"/>
<dbReference type="PANTHER" id="PTHR12486:SF4">
    <property type="entry name" value="APRATAXIN"/>
    <property type="match status" value="1"/>
</dbReference>
<gene>
    <name evidence="12" type="primary">20213373</name>
    <name evidence="11" type="ORF">HELRODRAFT_62577</name>
</gene>
<dbReference type="KEGG" id="hro:HELRODRAFT_62577"/>
<dbReference type="FunCoup" id="T1FX25">
    <property type="interactions" value="905"/>
</dbReference>
<evidence type="ECO:0000313" key="11">
    <source>
        <dbReference type="EMBL" id="ESO12979.1"/>
    </source>
</evidence>
<dbReference type="FunFam" id="3.30.428.10:FF:000004">
    <property type="entry name" value="aprataxin isoform X2"/>
    <property type="match status" value="1"/>
</dbReference>
<evidence type="ECO:0000313" key="13">
    <source>
        <dbReference type="Proteomes" id="UP000015101"/>
    </source>
</evidence>
<reference evidence="13" key="1">
    <citation type="submission" date="2012-12" db="EMBL/GenBank/DDBJ databases">
        <authorList>
            <person name="Hellsten U."/>
            <person name="Grimwood J."/>
            <person name="Chapman J.A."/>
            <person name="Shapiro H."/>
            <person name="Aerts A."/>
            <person name="Otillar R.P."/>
            <person name="Terry A.Y."/>
            <person name="Boore J.L."/>
            <person name="Simakov O."/>
            <person name="Marletaz F."/>
            <person name="Cho S.-J."/>
            <person name="Edsinger-Gonzales E."/>
            <person name="Havlak P."/>
            <person name="Kuo D.-H."/>
            <person name="Larsson T."/>
            <person name="Lv J."/>
            <person name="Arendt D."/>
            <person name="Savage R."/>
            <person name="Osoegawa K."/>
            <person name="de Jong P."/>
            <person name="Lindberg D.R."/>
            <person name="Seaver E.C."/>
            <person name="Weisblat D.A."/>
            <person name="Putnam N.H."/>
            <person name="Grigoriev I.V."/>
            <person name="Rokhsar D.S."/>
        </authorList>
    </citation>
    <scope>NUCLEOTIDE SEQUENCE</scope>
</reference>
<dbReference type="InterPro" id="IPR032566">
    <property type="entry name" value="Znf-C2HE"/>
</dbReference>
<keyword evidence="13" id="KW-1185">Reference proteome</keyword>
<dbReference type="PROSITE" id="PS00028">
    <property type="entry name" value="ZINC_FINGER_C2H2_1"/>
    <property type="match status" value="1"/>
</dbReference>
<evidence type="ECO:0000256" key="9">
    <source>
        <dbReference type="PROSITE-ProRule" id="PRU00464"/>
    </source>
</evidence>
<dbReference type="InParanoid" id="T1FX25"/>
<evidence type="ECO:0000256" key="5">
    <source>
        <dbReference type="ARBA" id="ARBA00022833"/>
    </source>
</evidence>
<keyword evidence="6" id="KW-0238">DNA-binding</keyword>
<dbReference type="CTD" id="20213373"/>
<feature type="short sequence motif" description="Histidine triad motif" evidence="9">
    <location>
        <begin position="98"/>
        <end position="102"/>
    </location>
</feature>
<dbReference type="GO" id="GO:0005634">
    <property type="term" value="C:nucleus"/>
    <property type="evidence" value="ECO:0000318"/>
    <property type="project" value="GO_Central"/>
</dbReference>
<dbReference type="InterPro" id="IPR013087">
    <property type="entry name" value="Znf_C2H2_type"/>
</dbReference>
<proteinExistence type="predicted"/>
<keyword evidence="2" id="KW-0479">Metal-binding</keyword>
<dbReference type="GO" id="GO:0003725">
    <property type="term" value="F:double-stranded RNA binding"/>
    <property type="evidence" value="ECO:0000318"/>
    <property type="project" value="GO_Central"/>
</dbReference>
<reference evidence="12" key="3">
    <citation type="submission" date="2015-06" db="UniProtKB">
        <authorList>
            <consortium name="EnsemblMetazoa"/>
        </authorList>
    </citation>
    <scope>IDENTIFICATION</scope>
</reference>
<dbReference type="GO" id="GO:1990165">
    <property type="term" value="F:single-strand break-containing DNA binding"/>
    <property type="evidence" value="ECO:0000318"/>
    <property type="project" value="GO_Central"/>
</dbReference>
<name>T1FX25_HELRO</name>
<dbReference type="GO" id="GO:0003697">
    <property type="term" value="F:single-stranded DNA binding"/>
    <property type="evidence" value="ECO:0000318"/>
    <property type="project" value="GO_Central"/>
</dbReference>
<evidence type="ECO:0000256" key="4">
    <source>
        <dbReference type="ARBA" id="ARBA00022801"/>
    </source>
</evidence>
<dbReference type="Proteomes" id="UP000015101">
    <property type="component" value="Unassembled WGS sequence"/>
</dbReference>